<keyword evidence="5 6" id="KW-0472">Membrane</keyword>
<feature type="transmembrane region" description="Helical" evidence="6">
    <location>
        <begin position="227"/>
        <end position="246"/>
    </location>
</feature>
<sequence>MGTFVGHIVPGFCLVLLGVWHMFNTLIEYSFKGKTSFTSKFWYPFNCPFFKLLKYSELILIFTFSVFAAIIQILDYPHFQFSFEFINLEHLTIFLHLALYSGFTLASELTNSPEMNCFLLHYHSADHIGLEGHYHWLLQVIVFFTFISAVGMTSYPGSFKLSLLLSVLVVLQGCWFINMGFMLWAPSFVPTGCNVNWIKHGNGIHGVVTCMTDAARVRAAAVANLQFSWILGGILTFTAFSCLKIVRESRLRSQSTAYEQLRIRGVDVNQILVDGVDVCKQVDSKDTVVSFSVNLSQI</sequence>
<accession>A0AAD4XU20</accession>
<name>A0AAD4XU20_9MAGN</name>
<evidence type="ECO:0000313" key="7">
    <source>
        <dbReference type="EMBL" id="KAI3949146.1"/>
    </source>
</evidence>
<proteinExistence type="inferred from homology"/>
<comment type="caution">
    <text evidence="7">The sequence shown here is derived from an EMBL/GenBank/DDBJ whole genome shotgun (WGS) entry which is preliminary data.</text>
</comment>
<evidence type="ECO:0000256" key="6">
    <source>
        <dbReference type="SAM" id="Phobius"/>
    </source>
</evidence>
<evidence type="ECO:0000256" key="3">
    <source>
        <dbReference type="ARBA" id="ARBA00022692"/>
    </source>
</evidence>
<feature type="transmembrane region" description="Helical" evidence="6">
    <location>
        <begin position="136"/>
        <end position="155"/>
    </location>
</feature>
<dbReference type="PANTHER" id="PTHR46285">
    <property type="entry name" value="PROTEINASE INHIBITOR I4, SERPIN (DUF716)-RELATED"/>
    <property type="match status" value="1"/>
</dbReference>
<feature type="transmembrane region" description="Helical" evidence="6">
    <location>
        <begin position="6"/>
        <end position="31"/>
    </location>
</feature>
<dbReference type="InterPro" id="IPR006904">
    <property type="entry name" value="DUF716"/>
</dbReference>
<dbReference type="Pfam" id="PF04819">
    <property type="entry name" value="DUF716"/>
    <property type="match status" value="1"/>
</dbReference>
<evidence type="ECO:0000256" key="1">
    <source>
        <dbReference type="ARBA" id="ARBA00004141"/>
    </source>
</evidence>
<keyword evidence="4 6" id="KW-1133">Transmembrane helix</keyword>
<dbReference type="AlphaFoldDB" id="A0AAD4XU20"/>
<feature type="transmembrane region" description="Helical" evidence="6">
    <location>
        <begin position="52"/>
        <end position="74"/>
    </location>
</feature>
<dbReference type="GO" id="GO:0016020">
    <property type="term" value="C:membrane"/>
    <property type="evidence" value="ECO:0007669"/>
    <property type="project" value="UniProtKB-SubCell"/>
</dbReference>
<evidence type="ECO:0000256" key="5">
    <source>
        <dbReference type="ARBA" id="ARBA00023136"/>
    </source>
</evidence>
<organism evidence="7 8">
    <name type="scientific">Papaver atlanticum</name>
    <dbReference type="NCBI Taxonomy" id="357466"/>
    <lineage>
        <taxon>Eukaryota</taxon>
        <taxon>Viridiplantae</taxon>
        <taxon>Streptophyta</taxon>
        <taxon>Embryophyta</taxon>
        <taxon>Tracheophyta</taxon>
        <taxon>Spermatophyta</taxon>
        <taxon>Magnoliopsida</taxon>
        <taxon>Ranunculales</taxon>
        <taxon>Papaveraceae</taxon>
        <taxon>Papaveroideae</taxon>
        <taxon>Papaver</taxon>
    </lineage>
</organism>
<protein>
    <submittedName>
        <fullName evidence="7">Uncharacterized protein</fullName>
    </submittedName>
</protein>
<reference evidence="7" key="1">
    <citation type="submission" date="2022-04" db="EMBL/GenBank/DDBJ databases">
        <title>A functionally conserved STORR gene fusion in Papaver species that diverged 16.8 million years ago.</title>
        <authorList>
            <person name="Catania T."/>
        </authorList>
    </citation>
    <scope>NUCLEOTIDE SEQUENCE</scope>
    <source>
        <strain evidence="7">S-188037</strain>
    </source>
</reference>
<dbReference type="EMBL" id="JAJJMB010003182">
    <property type="protein sequence ID" value="KAI3949146.1"/>
    <property type="molecule type" value="Genomic_DNA"/>
</dbReference>
<feature type="transmembrane region" description="Helical" evidence="6">
    <location>
        <begin position="162"/>
        <end position="185"/>
    </location>
</feature>
<evidence type="ECO:0000256" key="4">
    <source>
        <dbReference type="ARBA" id="ARBA00022989"/>
    </source>
</evidence>
<comment type="similarity">
    <text evidence="2">Belongs to the TMEM45 family.</text>
</comment>
<evidence type="ECO:0000313" key="8">
    <source>
        <dbReference type="Proteomes" id="UP001202328"/>
    </source>
</evidence>
<keyword evidence="8" id="KW-1185">Reference proteome</keyword>
<dbReference type="PANTHER" id="PTHR46285:SF13">
    <property type="entry name" value="OS02G0167775 PROTEIN"/>
    <property type="match status" value="1"/>
</dbReference>
<evidence type="ECO:0000256" key="2">
    <source>
        <dbReference type="ARBA" id="ARBA00006948"/>
    </source>
</evidence>
<comment type="subcellular location">
    <subcellularLocation>
        <location evidence="1">Membrane</location>
        <topology evidence="1">Multi-pass membrane protein</topology>
    </subcellularLocation>
</comment>
<gene>
    <name evidence="7" type="ORF">MKW98_026526</name>
</gene>
<keyword evidence="3 6" id="KW-0812">Transmembrane</keyword>
<dbReference type="Proteomes" id="UP001202328">
    <property type="component" value="Unassembled WGS sequence"/>
</dbReference>